<evidence type="ECO:0000313" key="2">
    <source>
        <dbReference type="Proteomes" id="UP000747074"/>
    </source>
</evidence>
<dbReference type="EMBL" id="DYVL01000188">
    <property type="protein sequence ID" value="HJG13599.1"/>
    <property type="molecule type" value="Genomic_DNA"/>
</dbReference>
<proteinExistence type="predicted"/>
<dbReference type="RefSeq" id="WP_229129704.1">
    <property type="nucleotide sequence ID" value="NZ_CAKOCS010000013.1"/>
</dbReference>
<comment type="caution">
    <text evidence="1">The sequence shown here is derived from an EMBL/GenBank/DDBJ whole genome shotgun (WGS) entry which is preliminary data.</text>
</comment>
<dbReference type="Proteomes" id="UP000747074">
    <property type="component" value="Unassembled WGS sequence"/>
</dbReference>
<protein>
    <submittedName>
        <fullName evidence="1">Uncharacterized protein</fullName>
    </submittedName>
</protein>
<sequence length="163" mass="19091">METDKQRKRKGFFKTLVTILLGTRKEYTVEDIGVFSGKVCDWWQNDHYNWFTTLQLPSYSAETVIAMDGDASAPSPQQLLELRALLKNWASITARLDSILPNESRLVHKEEIYASWQDHFYPEAINPSDKDNEGWEITFVREDMDDCFSFIWKNNTVRNLTFN</sequence>
<organism evidence="1 2">
    <name type="scientific">Bacteroides xylanisolvens</name>
    <dbReference type="NCBI Taxonomy" id="371601"/>
    <lineage>
        <taxon>Bacteria</taxon>
        <taxon>Pseudomonadati</taxon>
        <taxon>Bacteroidota</taxon>
        <taxon>Bacteroidia</taxon>
        <taxon>Bacteroidales</taxon>
        <taxon>Bacteroidaceae</taxon>
        <taxon>Bacteroides</taxon>
    </lineage>
</organism>
<gene>
    <name evidence="1" type="ORF">K8V07_16950</name>
</gene>
<reference evidence="1" key="1">
    <citation type="journal article" date="2021" name="PeerJ">
        <title>Extensive microbial diversity within the chicken gut microbiome revealed by metagenomics and culture.</title>
        <authorList>
            <person name="Gilroy R."/>
            <person name="Ravi A."/>
            <person name="Getino M."/>
            <person name="Pursley I."/>
            <person name="Horton D.L."/>
            <person name="Alikhan N.F."/>
            <person name="Baker D."/>
            <person name="Gharbi K."/>
            <person name="Hall N."/>
            <person name="Watson M."/>
            <person name="Adriaenssens E.M."/>
            <person name="Foster-Nyarko E."/>
            <person name="Jarju S."/>
            <person name="Secka A."/>
            <person name="Antonio M."/>
            <person name="Oren A."/>
            <person name="Chaudhuri R.R."/>
            <person name="La Ragione R."/>
            <person name="Hildebrand F."/>
            <person name="Pallen M.J."/>
        </authorList>
    </citation>
    <scope>NUCLEOTIDE SEQUENCE</scope>
    <source>
        <strain evidence="1">CHK154-13316</strain>
    </source>
</reference>
<accession>A0A921LK37</accession>
<dbReference type="AlphaFoldDB" id="A0A921LK37"/>
<reference evidence="1" key="2">
    <citation type="submission" date="2021-09" db="EMBL/GenBank/DDBJ databases">
        <authorList>
            <person name="Gilroy R."/>
        </authorList>
    </citation>
    <scope>NUCLEOTIDE SEQUENCE</scope>
    <source>
        <strain evidence="1">CHK154-13316</strain>
    </source>
</reference>
<name>A0A921LK37_9BACE</name>
<evidence type="ECO:0000313" key="1">
    <source>
        <dbReference type="EMBL" id="HJG13599.1"/>
    </source>
</evidence>